<name>A0ABQ0M1Q2_MYCCL</name>
<evidence type="ECO:0000313" key="3">
    <source>
        <dbReference type="Proteomes" id="UP000815677"/>
    </source>
</evidence>
<dbReference type="EMBL" id="DF849426">
    <property type="protein sequence ID" value="GAT57239.1"/>
    <property type="molecule type" value="Genomic_DNA"/>
</dbReference>
<dbReference type="Proteomes" id="UP000815677">
    <property type="component" value="Unassembled WGS sequence"/>
</dbReference>
<gene>
    <name evidence="2" type="ORF">MCHLO_13800</name>
</gene>
<feature type="compositionally biased region" description="Low complexity" evidence="1">
    <location>
        <begin position="157"/>
        <end position="171"/>
    </location>
</feature>
<accession>A0ABQ0M1Q2</accession>
<feature type="compositionally biased region" description="Polar residues" evidence="1">
    <location>
        <begin position="120"/>
        <end position="131"/>
    </location>
</feature>
<protein>
    <submittedName>
        <fullName evidence="2">Uncharacterized protein</fullName>
    </submittedName>
</protein>
<feature type="compositionally biased region" description="Basic and acidic residues" evidence="1">
    <location>
        <begin position="249"/>
        <end position="259"/>
    </location>
</feature>
<keyword evidence="3" id="KW-1185">Reference proteome</keyword>
<sequence length="259" mass="28227">MPPLRPEPVLPPPAFLRLLDDVEPQSASLEIEFGSSFESSVGELLESIATTSQGAMPVDPVDDEPVKPRVFVFDWPPPPAHDPPAHVVAAWQERQRCLAQSQPHSPLSPQLSPIEDARPSLSTTHSQSETTLAIRGSDKPKKGWKSLRRAVSGIFQRSRSPLRPGLSRSSSQTDETLAVSSSGEEHSTRGQSPKRHRTLSTRSTRSTCSRKHSQRRPEPPPVPALPLSVPASPSSLKWPTSCRSMDSVARPREVVSDGA</sequence>
<feature type="compositionally biased region" description="Polar residues" evidence="1">
    <location>
        <begin position="172"/>
        <end position="182"/>
    </location>
</feature>
<proteinExistence type="predicted"/>
<feature type="compositionally biased region" description="Low complexity" evidence="1">
    <location>
        <begin position="98"/>
        <end position="113"/>
    </location>
</feature>
<feature type="region of interest" description="Disordered" evidence="1">
    <location>
        <begin position="94"/>
        <end position="259"/>
    </location>
</feature>
<evidence type="ECO:0000313" key="2">
    <source>
        <dbReference type="EMBL" id="GAT57239.1"/>
    </source>
</evidence>
<evidence type="ECO:0000256" key="1">
    <source>
        <dbReference type="SAM" id="MobiDB-lite"/>
    </source>
</evidence>
<reference evidence="2" key="1">
    <citation type="submission" date="2014-09" db="EMBL/GenBank/DDBJ databases">
        <title>Genome sequence of the luminous mushroom Mycena chlorophos for searching fungal bioluminescence genes.</title>
        <authorList>
            <person name="Tanaka Y."/>
            <person name="Kasuga D."/>
            <person name="Oba Y."/>
            <person name="Hase S."/>
            <person name="Sato K."/>
            <person name="Oba Y."/>
            <person name="Sakakibara Y."/>
        </authorList>
    </citation>
    <scope>NUCLEOTIDE SEQUENCE</scope>
</reference>
<feature type="compositionally biased region" description="Low complexity" evidence="1">
    <location>
        <begin position="225"/>
        <end position="236"/>
    </location>
</feature>
<organism evidence="2 3">
    <name type="scientific">Mycena chlorophos</name>
    <name type="common">Agaric fungus</name>
    <name type="synonym">Agaricus chlorophos</name>
    <dbReference type="NCBI Taxonomy" id="658473"/>
    <lineage>
        <taxon>Eukaryota</taxon>
        <taxon>Fungi</taxon>
        <taxon>Dikarya</taxon>
        <taxon>Basidiomycota</taxon>
        <taxon>Agaricomycotina</taxon>
        <taxon>Agaricomycetes</taxon>
        <taxon>Agaricomycetidae</taxon>
        <taxon>Agaricales</taxon>
        <taxon>Marasmiineae</taxon>
        <taxon>Mycenaceae</taxon>
        <taxon>Mycena</taxon>
    </lineage>
</organism>